<gene>
    <name evidence="3" type="ORF">L21_2062</name>
</gene>
<keyword evidence="1" id="KW-0472">Membrane</keyword>
<dbReference type="Pfam" id="PF07790">
    <property type="entry name" value="Pilin_N"/>
    <property type="match status" value="1"/>
</dbReference>
<accession>A0A1M4MMH5</accession>
<feature type="transmembrane region" description="Helical" evidence="1">
    <location>
        <begin position="12"/>
        <end position="35"/>
    </location>
</feature>
<organism evidence="3 4">
    <name type="scientific">Methanoculleus chikugoensis</name>
    <dbReference type="NCBI Taxonomy" id="118126"/>
    <lineage>
        <taxon>Archaea</taxon>
        <taxon>Methanobacteriati</taxon>
        <taxon>Methanobacteriota</taxon>
        <taxon>Stenosarchaea group</taxon>
        <taxon>Methanomicrobia</taxon>
        <taxon>Methanomicrobiales</taxon>
        <taxon>Methanomicrobiaceae</taxon>
        <taxon>Methanoculleus</taxon>
    </lineage>
</organism>
<evidence type="ECO:0000313" key="4">
    <source>
        <dbReference type="Proteomes" id="UP000184671"/>
    </source>
</evidence>
<dbReference type="RefSeq" id="WP_074370428.1">
    <property type="nucleotide sequence ID" value="NZ_FMID01000047.1"/>
</dbReference>
<keyword evidence="1" id="KW-0812">Transmembrane</keyword>
<evidence type="ECO:0000313" key="3">
    <source>
        <dbReference type="EMBL" id="SCL76141.1"/>
    </source>
</evidence>
<keyword evidence="1" id="KW-1133">Transmembrane helix</keyword>
<evidence type="ECO:0000259" key="2">
    <source>
        <dbReference type="Pfam" id="PF07790"/>
    </source>
</evidence>
<dbReference type="InterPro" id="IPR013373">
    <property type="entry name" value="Flagellin/pilin_N_arc"/>
</dbReference>
<name>A0A1M4MMH5_9EURY</name>
<dbReference type="OrthoDB" id="107807at2157"/>
<dbReference type="NCBIfam" id="TIGR02537">
    <property type="entry name" value="arch_flag_Nterm"/>
    <property type="match status" value="1"/>
</dbReference>
<protein>
    <recommendedName>
        <fullName evidence="2">Archaeal Type IV pilin N-terminal domain-containing protein</fullName>
    </recommendedName>
</protein>
<dbReference type="Proteomes" id="UP000184671">
    <property type="component" value="Unassembled WGS sequence"/>
</dbReference>
<proteinExistence type="predicted"/>
<dbReference type="AlphaFoldDB" id="A0A1M4MMH5"/>
<dbReference type="InterPro" id="IPR012859">
    <property type="entry name" value="Pilin_N_archaeal"/>
</dbReference>
<dbReference type="STRING" id="118126.L21_2062"/>
<evidence type="ECO:0000256" key="1">
    <source>
        <dbReference type="SAM" id="Phobius"/>
    </source>
</evidence>
<sequence>MMNFKNEEAVSPVIGVILMVAITVILAAVIAAFVFGMTGNVQTTKSVAVTASQNGPDISLTYQGGADASTLQYLAITIEAGATHNAAGDPVPAAKVTEYTQGASGTLGPDVPASGATLSVGSTMKIEEMGTPQRDHVVVVGHFADGSENVVLDTYV</sequence>
<reference evidence="3 4" key="1">
    <citation type="submission" date="2016-08" db="EMBL/GenBank/DDBJ databases">
        <authorList>
            <person name="Seilhamer J.J."/>
        </authorList>
    </citation>
    <scope>NUCLEOTIDE SEQUENCE [LARGE SCALE GENOMIC DNA]</scope>
    <source>
        <strain evidence="3">L21-II-0</strain>
    </source>
</reference>
<feature type="domain" description="Archaeal Type IV pilin N-terminal" evidence="2">
    <location>
        <begin position="8"/>
        <end position="78"/>
    </location>
</feature>
<dbReference type="EMBL" id="FMID01000047">
    <property type="protein sequence ID" value="SCL76141.1"/>
    <property type="molecule type" value="Genomic_DNA"/>
</dbReference>